<feature type="binding site" evidence="15">
    <location>
        <position position="463"/>
    </location>
    <ligand>
        <name>Mg(2+)</name>
        <dbReference type="ChEBI" id="CHEBI:18420"/>
        <note>shared with alpha subunit</note>
    </ligand>
</feature>
<sequence length="799" mass="87988">MKISYNWLKEFINTDKTPDEISTILTGTGLEVESVEKVQAIPGGLEGLVIGYVKETDQHPNADRLKVTKVDVGGASDLQIVCGAANVAAGQKVVVATVGTTVHPVTGEPFLIKESKIRGEVSQGMICAEDEIGLGTDHAGIMVLADDAKVGTLAKDYFNVSDDYMYEIGLTPNRADAVSHLGTARDIAAFLKIGVTKPDVSGFKIDNTSRHMEVVVENEAAAPRYAGLTISGIEVKESPKWLKERLAVIGVRSINNVVDATNYVLHDLGQPLHAFDADTISGNKVIVKNAVEGTLFKTLDDVERKLSADDLMICDAEKPMVIAGVFGGIDSGVKADTKNIFLESAYFNAVSVRKTAKRHGLKTDSSFRFERGTDPDMVIFALKRAALLIKEIAGGEISSDITDLYPNPVAPFDVDLKYHNVHRLIGQVIPHEEIKNIIKALDIHIVSESADGLILKVPPYRVDVTRDVDVIEEILRIYGYNNIYIPTQVRASLSASPRPEKDTVQNLLSDLLTANGFNEIMSNSLTKSAYSDKLESAVKILNPLSSDLDVMRQTMLYSGLEAITYNQNRQNADIKFYEFGKVYSVTDDKYTESQRFAIFMSGATASAQWNQKATAATFYNLKAIIDGILQKINITDITVEDATCKKLAYGLNYIKNGKVLVKFGAVAKDALKKADVDKEVFYADFSFDQLMQIVKKNKIVYQDISKFPAVRRDLSMLIDKAVSFGQLKQIAQRTERKLLKEVNVFDVYEGDKLPAGKKSYALSFIIQDAEKTLTDKTIDAIMQKLIYNLEKEAGAEIRK</sequence>
<dbReference type="Pfam" id="PF17759">
    <property type="entry name" value="tRNA_synthFbeta"/>
    <property type="match status" value="1"/>
</dbReference>
<dbReference type="SMART" id="SM00874">
    <property type="entry name" value="B5"/>
    <property type="match status" value="1"/>
</dbReference>
<feature type="domain" description="FDX-ACB" evidence="18">
    <location>
        <begin position="705"/>
        <end position="798"/>
    </location>
</feature>
<evidence type="ECO:0000256" key="3">
    <source>
        <dbReference type="ARBA" id="ARBA00011209"/>
    </source>
</evidence>
<dbReference type="PANTHER" id="PTHR10947">
    <property type="entry name" value="PHENYLALANYL-TRNA SYNTHETASE BETA CHAIN AND LEUCINE-RICH REPEAT-CONTAINING PROTEIN 47"/>
    <property type="match status" value="1"/>
</dbReference>
<dbReference type="SMART" id="SM00873">
    <property type="entry name" value="B3_4"/>
    <property type="match status" value="1"/>
</dbReference>
<comment type="cofactor">
    <cofactor evidence="15">
        <name>Mg(2+)</name>
        <dbReference type="ChEBI" id="CHEBI:18420"/>
    </cofactor>
    <text evidence="15">Binds 2 magnesium ions per tetramer.</text>
</comment>
<comment type="subunit">
    <text evidence="3 15">Tetramer of two alpha and two beta subunits.</text>
</comment>
<evidence type="ECO:0000256" key="11">
    <source>
        <dbReference type="ARBA" id="ARBA00022884"/>
    </source>
</evidence>
<dbReference type="EC" id="6.1.1.20" evidence="15"/>
<dbReference type="GO" id="GO:0006432">
    <property type="term" value="P:phenylalanyl-tRNA aminoacylation"/>
    <property type="evidence" value="ECO:0007669"/>
    <property type="project" value="UniProtKB-UniRule"/>
</dbReference>
<accession>A0A556MK25</accession>
<evidence type="ECO:0000259" key="18">
    <source>
        <dbReference type="PROSITE" id="PS51447"/>
    </source>
</evidence>
<dbReference type="HAMAP" id="MF_00283">
    <property type="entry name" value="Phe_tRNA_synth_beta1"/>
    <property type="match status" value="1"/>
</dbReference>
<evidence type="ECO:0000259" key="17">
    <source>
        <dbReference type="PROSITE" id="PS50886"/>
    </source>
</evidence>
<evidence type="ECO:0000256" key="4">
    <source>
        <dbReference type="ARBA" id="ARBA00022490"/>
    </source>
</evidence>
<dbReference type="InterPro" id="IPR020825">
    <property type="entry name" value="Phe-tRNA_synthase-like_B3/B4"/>
</dbReference>
<evidence type="ECO:0000256" key="7">
    <source>
        <dbReference type="ARBA" id="ARBA00022723"/>
    </source>
</evidence>
<dbReference type="GO" id="GO:0004826">
    <property type="term" value="F:phenylalanine-tRNA ligase activity"/>
    <property type="evidence" value="ECO:0007669"/>
    <property type="project" value="UniProtKB-UniRule"/>
</dbReference>
<dbReference type="Gene3D" id="3.30.930.10">
    <property type="entry name" value="Bira Bifunctional Protein, Domain 2"/>
    <property type="match status" value="1"/>
</dbReference>
<dbReference type="CDD" id="cd00769">
    <property type="entry name" value="PheRS_beta_core"/>
    <property type="match status" value="1"/>
</dbReference>
<keyword evidence="11 16" id="KW-0694">RNA-binding</keyword>
<dbReference type="InterPro" id="IPR005146">
    <property type="entry name" value="B3/B4_tRNA-bd"/>
</dbReference>
<evidence type="ECO:0000256" key="9">
    <source>
        <dbReference type="ARBA" id="ARBA00022840"/>
    </source>
</evidence>
<evidence type="ECO:0000256" key="1">
    <source>
        <dbReference type="ARBA" id="ARBA00004496"/>
    </source>
</evidence>
<dbReference type="InterPro" id="IPR045864">
    <property type="entry name" value="aa-tRNA-synth_II/BPL/LPL"/>
</dbReference>
<evidence type="ECO:0000256" key="16">
    <source>
        <dbReference type="PROSITE-ProRule" id="PRU00209"/>
    </source>
</evidence>
<evidence type="ECO:0000256" key="14">
    <source>
        <dbReference type="ARBA" id="ARBA00049255"/>
    </source>
</evidence>
<dbReference type="InterPro" id="IPR002547">
    <property type="entry name" value="tRNA-bd_dom"/>
</dbReference>
<dbReference type="SUPFAM" id="SSF55681">
    <property type="entry name" value="Class II aaRS and biotin synthetases"/>
    <property type="match status" value="1"/>
</dbReference>
<evidence type="ECO:0000256" key="15">
    <source>
        <dbReference type="HAMAP-Rule" id="MF_00283"/>
    </source>
</evidence>
<dbReference type="GO" id="GO:0000049">
    <property type="term" value="F:tRNA binding"/>
    <property type="evidence" value="ECO:0007669"/>
    <property type="project" value="UniProtKB-UniRule"/>
</dbReference>
<dbReference type="InterPro" id="IPR005121">
    <property type="entry name" value="Fdx_antiC-bd"/>
</dbReference>
<organism evidence="20 21">
    <name type="scientific">Mucilaginibacter corticis</name>
    <dbReference type="NCBI Taxonomy" id="2597670"/>
    <lineage>
        <taxon>Bacteria</taxon>
        <taxon>Pseudomonadati</taxon>
        <taxon>Bacteroidota</taxon>
        <taxon>Sphingobacteriia</taxon>
        <taxon>Sphingobacteriales</taxon>
        <taxon>Sphingobacteriaceae</taxon>
        <taxon>Mucilaginibacter</taxon>
    </lineage>
</organism>
<comment type="caution">
    <text evidence="20">The sequence shown here is derived from an EMBL/GenBank/DDBJ whole genome shotgun (WGS) entry which is preliminary data.</text>
</comment>
<dbReference type="InterPro" id="IPR005147">
    <property type="entry name" value="tRNA_synthase_B5-dom"/>
</dbReference>
<dbReference type="InterPro" id="IPR041616">
    <property type="entry name" value="PheRS_beta_core"/>
</dbReference>
<dbReference type="Gene3D" id="3.50.40.10">
    <property type="entry name" value="Phenylalanyl-trna Synthetase, Chain B, domain 3"/>
    <property type="match status" value="1"/>
</dbReference>
<dbReference type="Gene3D" id="2.40.50.140">
    <property type="entry name" value="Nucleic acid-binding proteins"/>
    <property type="match status" value="1"/>
</dbReference>
<dbReference type="NCBIfam" id="NF045760">
    <property type="entry name" value="YtpR"/>
    <property type="match status" value="1"/>
</dbReference>
<evidence type="ECO:0000256" key="5">
    <source>
        <dbReference type="ARBA" id="ARBA00022555"/>
    </source>
</evidence>
<keyword evidence="5 16" id="KW-0820">tRNA-binding</keyword>
<dbReference type="InterPro" id="IPR004532">
    <property type="entry name" value="Phe-tRNA-ligase_IIc_bsu_bact"/>
</dbReference>
<keyword evidence="6 15" id="KW-0436">Ligase</keyword>
<dbReference type="GO" id="GO:0005524">
    <property type="term" value="F:ATP binding"/>
    <property type="evidence" value="ECO:0007669"/>
    <property type="project" value="UniProtKB-UniRule"/>
</dbReference>
<dbReference type="EMBL" id="VLPK01000002">
    <property type="protein sequence ID" value="TSJ40257.1"/>
    <property type="molecule type" value="Genomic_DNA"/>
</dbReference>
<keyword evidence="8 15" id="KW-0547">Nucleotide-binding</keyword>
<evidence type="ECO:0000256" key="8">
    <source>
        <dbReference type="ARBA" id="ARBA00022741"/>
    </source>
</evidence>
<dbReference type="Proteomes" id="UP000318733">
    <property type="component" value="Unassembled WGS sequence"/>
</dbReference>
<dbReference type="OrthoDB" id="9805455at2"/>
<dbReference type="InterPro" id="IPR012340">
    <property type="entry name" value="NA-bd_OB-fold"/>
</dbReference>
<keyword evidence="21" id="KW-1185">Reference proteome</keyword>
<dbReference type="CDD" id="cd02796">
    <property type="entry name" value="tRNA_bind_bactPheRS"/>
    <property type="match status" value="1"/>
</dbReference>
<dbReference type="PROSITE" id="PS51447">
    <property type="entry name" value="FDX_ACB"/>
    <property type="match status" value="1"/>
</dbReference>
<dbReference type="SUPFAM" id="SSF56037">
    <property type="entry name" value="PheT/TilS domain"/>
    <property type="match status" value="1"/>
</dbReference>
<dbReference type="FunFam" id="3.30.70.380:FF:000001">
    <property type="entry name" value="Phenylalanine--tRNA ligase beta subunit"/>
    <property type="match status" value="1"/>
</dbReference>
<comment type="subcellular location">
    <subcellularLocation>
        <location evidence="1 15">Cytoplasm</location>
    </subcellularLocation>
</comment>
<dbReference type="GO" id="GO:0000287">
    <property type="term" value="F:magnesium ion binding"/>
    <property type="evidence" value="ECO:0007669"/>
    <property type="project" value="UniProtKB-UniRule"/>
</dbReference>
<keyword evidence="10 15" id="KW-0460">Magnesium</keyword>
<dbReference type="SMART" id="SM00896">
    <property type="entry name" value="FDX-ACB"/>
    <property type="match status" value="1"/>
</dbReference>
<evidence type="ECO:0000313" key="20">
    <source>
        <dbReference type="EMBL" id="TSJ40257.1"/>
    </source>
</evidence>
<dbReference type="InterPro" id="IPR036690">
    <property type="entry name" value="Fdx_antiC-bd_sf"/>
</dbReference>
<evidence type="ECO:0000256" key="2">
    <source>
        <dbReference type="ARBA" id="ARBA00008653"/>
    </source>
</evidence>
<dbReference type="Pfam" id="PF01588">
    <property type="entry name" value="tRNA_bind"/>
    <property type="match status" value="1"/>
</dbReference>
<dbReference type="InterPro" id="IPR045060">
    <property type="entry name" value="Phe-tRNA-ligase_IIc_bsu"/>
</dbReference>
<evidence type="ECO:0000259" key="19">
    <source>
        <dbReference type="PROSITE" id="PS51483"/>
    </source>
</evidence>
<dbReference type="Pfam" id="PF03484">
    <property type="entry name" value="B5"/>
    <property type="match status" value="1"/>
</dbReference>
<dbReference type="PANTHER" id="PTHR10947:SF0">
    <property type="entry name" value="PHENYLALANINE--TRNA LIGASE BETA SUBUNIT"/>
    <property type="match status" value="1"/>
</dbReference>
<protein>
    <recommendedName>
        <fullName evidence="15">Phenylalanine--tRNA ligase beta subunit</fullName>
        <ecNumber evidence="15">6.1.1.20</ecNumber>
    </recommendedName>
    <alternativeName>
        <fullName evidence="15">Phenylalanyl-tRNA synthetase beta subunit</fullName>
        <shortName evidence="15">PheRS</shortName>
    </alternativeName>
</protein>
<reference evidence="20 21" key="1">
    <citation type="submission" date="2019-07" db="EMBL/GenBank/DDBJ databases">
        <authorList>
            <person name="Huq M.A."/>
        </authorList>
    </citation>
    <scope>NUCLEOTIDE SEQUENCE [LARGE SCALE GENOMIC DNA]</scope>
    <source>
        <strain evidence="20 21">MAH-19</strain>
    </source>
</reference>
<evidence type="ECO:0000256" key="6">
    <source>
        <dbReference type="ARBA" id="ARBA00022598"/>
    </source>
</evidence>
<dbReference type="Pfam" id="PF03483">
    <property type="entry name" value="B3_4"/>
    <property type="match status" value="1"/>
</dbReference>
<keyword evidence="4 15" id="KW-0963">Cytoplasm</keyword>
<evidence type="ECO:0000256" key="12">
    <source>
        <dbReference type="ARBA" id="ARBA00022917"/>
    </source>
</evidence>
<keyword evidence="9 15" id="KW-0067">ATP-binding</keyword>
<gene>
    <name evidence="15" type="primary">pheT</name>
    <name evidence="20" type="ORF">FO440_10865</name>
</gene>
<dbReference type="SUPFAM" id="SSF46955">
    <property type="entry name" value="Putative DNA-binding domain"/>
    <property type="match status" value="1"/>
</dbReference>
<dbReference type="NCBIfam" id="TIGR00472">
    <property type="entry name" value="pheT_bact"/>
    <property type="match status" value="1"/>
</dbReference>
<name>A0A556MK25_9SPHI</name>
<comment type="similarity">
    <text evidence="2 15">Belongs to the phenylalanyl-tRNA synthetase beta subunit family. Type 1 subfamily.</text>
</comment>
<dbReference type="PROSITE" id="PS50886">
    <property type="entry name" value="TRBD"/>
    <property type="match status" value="1"/>
</dbReference>
<feature type="binding site" evidence="15">
    <location>
        <position position="473"/>
    </location>
    <ligand>
        <name>Mg(2+)</name>
        <dbReference type="ChEBI" id="CHEBI:18420"/>
        <note>shared with alpha subunit</note>
    </ligand>
</feature>
<comment type="catalytic activity">
    <reaction evidence="14 15">
        <text>tRNA(Phe) + L-phenylalanine + ATP = L-phenylalanyl-tRNA(Phe) + AMP + diphosphate + H(+)</text>
        <dbReference type="Rhea" id="RHEA:19413"/>
        <dbReference type="Rhea" id="RHEA-COMP:9668"/>
        <dbReference type="Rhea" id="RHEA-COMP:9699"/>
        <dbReference type="ChEBI" id="CHEBI:15378"/>
        <dbReference type="ChEBI" id="CHEBI:30616"/>
        <dbReference type="ChEBI" id="CHEBI:33019"/>
        <dbReference type="ChEBI" id="CHEBI:58095"/>
        <dbReference type="ChEBI" id="CHEBI:78442"/>
        <dbReference type="ChEBI" id="CHEBI:78531"/>
        <dbReference type="ChEBI" id="CHEBI:456215"/>
        <dbReference type="EC" id="6.1.1.20"/>
    </reaction>
</comment>
<dbReference type="RefSeq" id="WP_144248295.1">
    <property type="nucleotide sequence ID" value="NZ_VLPK01000002.1"/>
</dbReference>
<keyword evidence="13 15" id="KW-0030">Aminoacyl-tRNA synthetase</keyword>
<dbReference type="AlphaFoldDB" id="A0A556MK25"/>
<feature type="domain" description="TRNA-binding" evidence="17">
    <location>
        <begin position="42"/>
        <end position="155"/>
    </location>
</feature>
<dbReference type="SUPFAM" id="SSF50249">
    <property type="entry name" value="Nucleic acid-binding proteins"/>
    <property type="match status" value="1"/>
</dbReference>
<dbReference type="Gene3D" id="3.30.70.380">
    <property type="entry name" value="Ferrodoxin-fold anticodon-binding domain"/>
    <property type="match status" value="1"/>
</dbReference>
<dbReference type="FunFam" id="2.40.50.140:FF:000045">
    <property type="entry name" value="Phenylalanine--tRNA ligase beta subunit"/>
    <property type="match status" value="1"/>
</dbReference>
<feature type="binding site" evidence="15">
    <location>
        <position position="472"/>
    </location>
    <ligand>
        <name>Mg(2+)</name>
        <dbReference type="ChEBI" id="CHEBI:18420"/>
        <note>shared with alpha subunit</note>
    </ligand>
</feature>
<dbReference type="Gene3D" id="3.30.56.10">
    <property type="match status" value="2"/>
</dbReference>
<dbReference type="InterPro" id="IPR033714">
    <property type="entry name" value="tRNA_bind_bactPheRS"/>
</dbReference>
<dbReference type="InterPro" id="IPR009061">
    <property type="entry name" value="DNA-bd_dom_put_sf"/>
</dbReference>
<dbReference type="SUPFAM" id="SSF54991">
    <property type="entry name" value="Anticodon-binding domain of PheRS"/>
    <property type="match status" value="1"/>
</dbReference>
<evidence type="ECO:0000256" key="13">
    <source>
        <dbReference type="ARBA" id="ARBA00023146"/>
    </source>
</evidence>
<dbReference type="FunFam" id="3.50.40.10:FF:000001">
    <property type="entry name" value="Phenylalanine--tRNA ligase beta subunit"/>
    <property type="match status" value="1"/>
</dbReference>
<feature type="domain" description="B5" evidence="19">
    <location>
        <begin position="409"/>
        <end position="485"/>
    </location>
</feature>
<dbReference type="Pfam" id="PF03147">
    <property type="entry name" value="FDX-ACB"/>
    <property type="match status" value="1"/>
</dbReference>
<dbReference type="GO" id="GO:0009328">
    <property type="term" value="C:phenylalanine-tRNA ligase complex"/>
    <property type="evidence" value="ECO:0007669"/>
    <property type="project" value="TreeGrafter"/>
</dbReference>
<keyword evidence="7 15" id="KW-0479">Metal-binding</keyword>
<feature type="binding site" evidence="15">
    <location>
        <position position="469"/>
    </location>
    <ligand>
        <name>Mg(2+)</name>
        <dbReference type="ChEBI" id="CHEBI:18420"/>
        <note>shared with alpha subunit</note>
    </ligand>
</feature>
<proteinExistence type="inferred from homology"/>
<keyword evidence="12 15" id="KW-0648">Protein biosynthesis</keyword>
<dbReference type="PROSITE" id="PS51483">
    <property type="entry name" value="B5"/>
    <property type="match status" value="1"/>
</dbReference>
<evidence type="ECO:0000313" key="21">
    <source>
        <dbReference type="Proteomes" id="UP000318733"/>
    </source>
</evidence>
<evidence type="ECO:0000256" key="10">
    <source>
        <dbReference type="ARBA" id="ARBA00022842"/>
    </source>
</evidence>